<dbReference type="PANTHER" id="PTHR10545">
    <property type="entry name" value="DIAMINE N-ACETYLTRANSFERASE"/>
    <property type="match status" value="1"/>
</dbReference>
<accession>A0A914X2R5</accession>
<dbReference type="InterPro" id="IPR016181">
    <property type="entry name" value="Acyl_CoA_acyltransferase"/>
</dbReference>
<evidence type="ECO:0000259" key="4">
    <source>
        <dbReference type="PROSITE" id="PS51186"/>
    </source>
</evidence>
<dbReference type="PANTHER" id="PTHR10545:SF29">
    <property type="entry name" value="GH14572P-RELATED"/>
    <property type="match status" value="1"/>
</dbReference>
<evidence type="ECO:0000256" key="1">
    <source>
        <dbReference type="ARBA" id="ARBA00008694"/>
    </source>
</evidence>
<keyword evidence="2" id="KW-0808">Transferase</keyword>
<dbReference type="SUPFAM" id="SSF55729">
    <property type="entry name" value="Acyl-CoA N-acyltransferases (Nat)"/>
    <property type="match status" value="1"/>
</dbReference>
<reference evidence="6" key="1">
    <citation type="submission" date="2022-11" db="UniProtKB">
        <authorList>
            <consortium name="WormBaseParasite"/>
        </authorList>
    </citation>
    <scope>IDENTIFICATION</scope>
</reference>
<dbReference type="InterPro" id="IPR051016">
    <property type="entry name" value="Diverse_Substrate_AcTransf"/>
</dbReference>
<keyword evidence="3" id="KW-0012">Acyltransferase</keyword>
<keyword evidence="5" id="KW-1185">Reference proteome</keyword>
<organism evidence="5 6">
    <name type="scientific">Plectus sambesii</name>
    <dbReference type="NCBI Taxonomy" id="2011161"/>
    <lineage>
        <taxon>Eukaryota</taxon>
        <taxon>Metazoa</taxon>
        <taxon>Ecdysozoa</taxon>
        <taxon>Nematoda</taxon>
        <taxon>Chromadorea</taxon>
        <taxon>Plectida</taxon>
        <taxon>Plectina</taxon>
        <taxon>Plectoidea</taxon>
        <taxon>Plectidae</taxon>
        <taxon>Plectus</taxon>
    </lineage>
</organism>
<evidence type="ECO:0000256" key="2">
    <source>
        <dbReference type="ARBA" id="ARBA00022679"/>
    </source>
</evidence>
<feature type="domain" description="N-acetyltransferase" evidence="4">
    <location>
        <begin position="14"/>
        <end position="153"/>
    </location>
</feature>
<dbReference type="WBParaSite" id="PSAMB.scaffold640size52828.g7577.t1">
    <property type="protein sequence ID" value="PSAMB.scaffold640size52828.g7577.t1"/>
    <property type="gene ID" value="PSAMB.scaffold640size52828.g7577"/>
</dbReference>
<dbReference type="CDD" id="cd04301">
    <property type="entry name" value="NAT_SF"/>
    <property type="match status" value="1"/>
</dbReference>
<evidence type="ECO:0000313" key="6">
    <source>
        <dbReference type="WBParaSite" id="PSAMB.scaffold640size52828.g7577.t1"/>
    </source>
</evidence>
<dbReference type="Proteomes" id="UP000887566">
    <property type="component" value="Unplaced"/>
</dbReference>
<dbReference type="AlphaFoldDB" id="A0A914X2R5"/>
<dbReference type="Pfam" id="PF00583">
    <property type="entry name" value="Acetyltransf_1"/>
    <property type="match status" value="1"/>
</dbReference>
<dbReference type="FunFam" id="3.40.630.30:FF:000064">
    <property type="entry name" value="GNAT family acetyltransferase"/>
    <property type="match status" value="1"/>
</dbReference>
<sequence>MSFTIIPATTDHAAVINSMTHELAEFEKLPNGPQLSESEFREAIAEKNLFGFVALIEEQIVGFVMCYYGFSTWQGKFIFMEDLYVRPAHRKGGIGKALWKEVAKVAYEQNLRRIQWTVLDWNTNAINFYKSIGATDMHDRDGWLDFRLFRPAIAQFVGGNSENGV</sequence>
<protein>
    <submittedName>
        <fullName evidence="6">N-acetyltransferase domain-containing protein</fullName>
    </submittedName>
</protein>
<evidence type="ECO:0000256" key="3">
    <source>
        <dbReference type="ARBA" id="ARBA00023315"/>
    </source>
</evidence>
<dbReference type="InterPro" id="IPR000182">
    <property type="entry name" value="GNAT_dom"/>
</dbReference>
<dbReference type="Gene3D" id="3.40.630.30">
    <property type="match status" value="1"/>
</dbReference>
<name>A0A914X2R5_9BILA</name>
<dbReference type="GO" id="GO:0008080">
    <property type="term" value="F:N-acetyltransferase activity"/>
    <property type="evidence" value="ECO:0007669"/>
    <property type="project" value="TreeGrafter"/>
</dbReference>
<dbReference type="PROSITE" id="PS51186">
    <property type="entry name" value="GNAT"/>
    <property type="match status" value="1"/>
</dbReference>
<proteinExistence type="inferred from homology"/>
<comment type="similarity">
    <text evidence="1">Belongs to the acetyltransferase family.</text>
</comment>
<evidence type="ECO:0000313" key="5">
    <source>
        <dbReference type="Proteomes" id="UP000887566"/>
    </source>
</evidence>